<gene>
    <name evidence="10" type="primary">folP</name>
    <name evidence="10" type="ORF">EG028_19040</name>
</gene>
<dbReference type="GO" id="GO:0046872">
    <property type="term" value="F:metal ion binding"/>
    <property type="evidence" value="ECO:0007669"/>
    <property type="project" value="UniProtKB-KW"/>
</dbReference>
<evidence type="ECO:0000256" key="3">
    <source>
        <dbReference type="ARBA" id="ARBA00004763"/>
    </source>
</evidence>
<dbReference type="OrthoDB" id="9811744at2"/>
<evidence type="ECO:0000313" key="10">
    <source>
        <dbReference type="EMBL" id="RPD39803.1"/>
    </source>
</evidence>
<dbReference type="PROSITE" id="PS00793">
    <property type="entry name" value="DHPS_2"/>
    <property type="match status" value="1"/>
</dbReference>
<dbReference type="EC" id="2.5.1.15" evidence="4"/>
<dbReference type="GO" id="GO:0046656">
    <property type="term" value="P:folic acid biosynthetic process"/>
    <property type="evidence" value="ECO:0007669"/>
    <property type="project" value="UniProtKB-KW"/>
</dbReference>
<sequence length="258" mass="27781">MGIINITDDSFYANSRSRSLQHIITRAGEMLEAGAGMLDLGAQSTRPGAEEVGPAEELERLLPVIHGLVNHFPEAVLSVDTYHAAVAEKAILAGAAIINDVSAGEMDPEMIPTAAALKVPYIAMHMKGTPLNMQKDPLYEDVVREVLDYFIYKTDACRQAGIADVIIDPGFGFGKTLAHNYQLLDKLELLLLAGAPILAGVSRKSMIYRLLGSTPAEALNGTTVINTLALQKGASILRVHDVKEAMEAVRIVSFMQNV</sequence>
<evidence type="ECO:0000259" key="9">
    <source>
        <dbReference type="PROSITE" id="PS50972"/>
    </source>
</evidence>
<dbReference type="InterPro" id="IPR000489">
    <property type="entry name" value="Pterin-binding_dom"/>
</dbReference>
<keyword evidence="11" id="KW-1185">Reference proteome</keyword>
<comment type="catalytic activity">
    <reaction evidence="1">
        <text>(7,8-dihydropterin-6-yl)methyl diphosphate + 4-aminobenzoate = 7,8-dihydropteroate + diphosphate</text>
        <dbReference type="Rhea" id="RHEA:19949"/>
        <dbReference type="ChEBI" id="CHEBI:17836"/>
        <dbReference type="ChEBI" id="CHEBI:17839"/>
        <dbReference type="ChEBI" id="CHEBI:33019"/>
        <dbReference type="ChEBI" id="CHEBI:72950"/>
        <dbReference type="EC" id="2.5.1.15"/>
    </reaction>
</comment>
<keyword evidence="8" id="KW-0289">Folate biosynthesis</keyword>
<dbReference type="GO" id="GO:0005829">
    <property type="term" value="C:cytosol"/>
    <property type="evidence" value="ECO:0007669"/>
    <property type="project" value="TreeGrafter"/>
</dbReference>
<keyword evidence="6" id="KW-0479">Metal-binding</keyword>
<evidence type="ECO:0000256" key="8">
    <source>
        <dbReference type="ARBA" id="ARBA00022909"/>
    </source>
</evidence>
<evidence type="ECO:0000256" key="6">
    <source>
        <dbReference type="ARBA" id="ARBA00022723"/>
    </source>
</evidence>
<comment type="cofactor">
    <cofactor evidence="2">
        <name>Mg(2+)</name>
        <dbReference type="ChEBI" id="CHEBI:18420"/>
    </cofactor>
</comment>
<name>A0A3N4MWM6_9BACT</name>
<keyword evidence="7" id="KW-0460">Magnesium</keyword>
<reference evidence="11" key="1">
    <citation type="submission" date="2018-11" db="EMBL/GenBank/DDBJ databases">
        <title>Chitinophaga lutea sp.nov., isolate from arsenic contaminated soil.</title>
        <authorList>
            <person name="Zong Y."/>
        </authorList>
    </citation>
    <scope>NUCLEOTIDE SEQUENCE [LARGE SCALE GENOMIC DNA]</scope>
    <source>
        <strain evidence="11">YLT18</strain>
    </source>
</reference>
<evidence type="ECO:0000256" key="1">
    <source>
        <dbReference type="ARBA" id="ARBA00000012"/>
    </source>
</evidence>
<dbReference type="Pfam" id="PF00809">
    <property type="entry name" value="Pterin_bind"/>
    <property type="match status" value="1"/>
</dbReference>
<comment type="caution">
    <text evidence="10">The sequence shown here is derived from an EMBL/GenBank/DDBJ whole genome shotgun (WGS) entry which is preliminary data.</text>
</comment>
<dbReference type="Gene3D" id="3.20.20.20">
    <property type="entry name" value="Dihydropteroate synthase-like"/>
    <property type="match status" value="1"/>
</dbReference>
<evidence type="ECO:0000256" key="7">
    <source>
        <dbReference type="ARBA" id="ARBA00022842"/>
    </source>
</evidence>
<evidence type="ECO:0000256" key="4">
    <source>
        <dbReference type="ARBA" id="ARBA00012458"/>
    </source>
</evidence>
<organism evidence="10 11">
    <name type="scientific">Chitinophaga barathri</name>
    <dbReference type="NCBI Taxonomy" id="1647451"/>
    <lineage>
        <taxon>Bacteria</taxon>
        <taxon>Pseudomonadati</taxon>
        <taxon>Bacteroidota</taxon>
        <taxon>Chitinophagia</taxon>
        <taxon>Chitinophagales</taxon>
        <taxon>Chitinophagaceae</taxon>
        <taxon>Chitinophaga</taxon>
    </lineage>
</organism>
<dbReference type="Proteomes" id="UP000279089">
    <property type="component" value="Unassembled WGS sequence"/>
</dbReference>
<keyword evidence="5 10" id="KW-0808">Transferase</keyword>
<evidence type="ECO:0000256" key="5">
    <source>
        <dbReference type="ARBA" id="ARBA00022679"/>
    </source>
</evidence>
<dbReference type="NCBIfam" id="TIGR01496">
    <property type="entry name" value="DHPS"/>
    <property type="match status" value="1"/>
</dbReference>
<dbReference type="InterPro" id="IPR006390">
    <property type="entry name" value="DHP_synth_dom"/>
</dbReference>
<evidence type="ECO:0000313" key="11">
    <source>
        <dbReference type="Proteomes" id="UP000279089"/>
    </source>
</evidence>
<protein>
    <recommendedName>
        <fullName evidence="4">dihydropteroate synthase</fullName>
        <ecNumber evidence="4">2.5.1.15</ecNumber>
    </recommendedName>
</protein>
<dbReference type="InterPro" id="IPR011005">
    <property type="entry name" value="Dihydropteroate_synth-like_sf"/>
</dbReference>
<accession>A0A3N4MWM6</accession>
<dbReference type="GO" id="GO:0004156">
    <property type="term" value="F:dihydropteroate synthase activity"/>
    <property type="evidence" value="ECO:0007669"/>
    <property type="project" value="UniProtKB-EC"/>
</dbReference>
<feature type="domain" description="Pterin-binding" evidence="9">
    <location>
        <begin position="1"/>
        <end position="250"/>
    </location>
</feature>
<comment type="pathway">
    <text evidence="3">Cofactor biosynthesis; tetrahydrofolate biosynthesis; 7,8-dihydrofolate from 2-amino-4-hydroxy-6-hydroxymethyl-7,8-dihydropteridine diphosphate and 4-aminobenzoate: step 1/2.</text>
</comment>
<proteinExistence type="predicted"/>
<dbReference type="AlphaFoldDB" id="A0A3N4MWM6"/>
<dbReference type="PANTHER" id="PTHR20941:SF1">
    <property type="entry name" value="FOLIC ACID SYNTHESIS PROTEIN FOL1"/>
    <property type="match status" value="1"/>
</dbReference>
<dbReference type="InterPro" id="IPR045031">
    <property type="entry name" value="DHP_synth-like"/>
</dbReference>
<dbReference type="EMBL" id="RMBX01000010">
    <property type="protein sequence ID" value="RPD39803.1"/>
    <property type="molecule type" value="Genomic_DNA"/>
</dbReference>
<dbReference type="GO" id="GO:0046654">
    <property type="term" value="P:tetrahydrofolate biosynthetic process"/>
    <property type="evidence" value="ECO:0007669"/>
    <property type="project" value="TreeGrafter"/>
</dbReference>
<dbReference type="SUPFAM" id="SSF51717">
    <property type="entry name" value="Dihydropteroate synthetase-like"/>
    <property type="match status" value="1"/>
</dbReference>
<dbReference type="PANTHER" id="PTHR20941">
    <property type="entry name" value="FOLATE SYNTHESIS PROTEINS"/>
    <property type="match status" value="1"/>
</dbReference>
<evidence type="ECO:0000256" key="2">
    <source>
        <dbReference type="ARBA" id="ARBA00001946"/>
    </source>
</evidence>
<dbReference type="PROSITE" id="PS50972">
    <property type="entry name" value="PTERIN_BINDING"/>
    <property type="match status" value="1"/>
</dbReference>
<dbReference type="CDD" id="cd00739">
    <property type="entry name" value="DHPS"/>
    <property type="match status" value="1"/>
</dbReference>